<dbReference type="Pfam" id="PF14516">
    <property type="entry name" value="AAA_35"/>
    <property type="match status" value="1"/>
</dbReference>
<accession>A0AAW9PTS6</accession>
<dbReference type="RefSeq" id="WP_330482204.1">
    <property type="nucleotide sequence ID" value="NZ_JAZBJZ010000007.1"/>
</dbReference>
<proteinExistence type="predicted"/>
<name>A0AAW9PTS6_9CYAN</name>
<reference evidence="1" key="1">
    <citation type="submission" date="2024-01" db="EMBL/GenBank/DDBJ databases">
        <title>Bank of Algae and Cyanobacteria of the Azores (BACA) strain genomes.</title>
        <authorList>
            <person name="Luz R."/>
            <person name="Cordeiro R."/>
            <person name="Fonseca A."/>
            <person name="Goncalves V."/>
        </authorList>
    </citation>
    <scope>NUCLEOTIDE SEQUENCE</scope>
    <source>
        <strain evidence="1">BACA0141</strain>
    </source>
</reference>
<evidence type="ECO:0000313" key="2">
    <source>
        <dbReference type="Proteomes" id="UP001333818"/>
    </source>
</evidence>
<keyword evidence="2" id="KW-1185">Reference proteome</keyword>
<protein>
    <submittedName>
        <fullName evidence="1">AAA-like domain-containing protein</fullName>
    </submittedName>
</protein>
<sequence length="531" mass="60200">MTFVYQVGGSLPADAASYIERQCDRDYYELLKAAKYCYVFNCRQMGKSSLRVRVTHRLQAEGVTCATIDPQKIGVEVTCDQWYASAIRSLVGDLNLKGRFDLRAWLKEREMLSPVQRFAEFIETVVLREIDTPIAIFVEEIDRLLSLKFGMDDFFGLVRSFFEDRTTKPDYNRLTFSFLGVATPTDLIKSGNTSGFNIGTAVEMTGFTLAEAMPLGQGLASKVANPQAYLEEAVKWTGGQPFLIQRVLGLIEKELALMAQPPENIAPWIEDLIQRRIIYNWESQDAPPHLMTIKDRVTSVEEKLRGRMLGCYQQVLDDGELDDDRSEERSKLRLTGLVVRRDGKLRSYNPIYAAVFNNAWVESQLADLRPEVYGSAFRAWQEAEEGQNQGFLLRGEALAEAEVWARGKRLSDQDEEFLRESRNLERREAVRQFEVERLAKESAKKANRILLRSLKTAGIILTVTVMGSSWIVIKAQLNESSFVNSIADTGIKTVEQLFQQNDQLGALKQSVEVLDRLKNLGLMRACLRSLG</sequence>
<evidence type="ECO:0000313" key="1">
    <source>
        <dbReference type="EMBL" id="MEE3715781.1"/>
    </source>
</evidence>
<dbReference type="EMBL" id="JAZBJZ010000007">
    <property type="protein sequence ID" value="MEE3715781.1"/>
    <property type="molecule type" value="Genomic_DNA"/>
</dbReference>
<dbReference type="Proteomes" id="UP001333818">
    <property type="component" value="Unassembled WGS sequence"/>
</dbReference>
<organism evidence="1 2">
    <name type="scientific">Tumidithrix elongata BACA0141</name>
    <dbReference type="NCBI Taxonomy" id="2716417"/>
    <lineage>
        <taxon>Bacteria</taxon>
        <taxon>Bacillati</taxon>
        <taxon>Cyanobacteriota</taxon>
        <taxon>Cyanophyceae</taxon>
        <taxon>Pseudanabaenales</taxon>
        <taxon>Pseudanabaenaceae</taxon>
        <taxon>Tumidithrix</taxon>
        <taxon>Tumidithrix elongata</taxon>
    </lineage>
</organism>
<dbReference type="AlphaFoldDB" id="A0AAW9PTS6"/>
<dbReference type="InterPro" id="IPR027417">
    <property type="entry name" value="P-loop_NTPase"/>
</dbReference>
<gene>
    <name evidence="1" type="ORF">V2H45_03355</name>
</gene>
<dbReference type="SUPFAM" id="SSF52540">
    <property type="entry name" value="P-loop containing nucleoside triphosphate hydrolases"/>
    <property type="match status" value="1"/>
</dbReference>
<comment type="caution">
    <text evidence="1">The sequence shown here is derived from an EMBL/GenBank/DDBJ whole genome shotgun (WGS) entry which is preliminary data.</text>
</comment>